<comment type="similarity">
    <text evidence="1">Belongs to the ABC transporter superfamily.</text>
</comment>
<proteinExistence type="inferred from homology"/>
<dbReference type="Pfam" id="PF00005">
    <property type="entry name" value="ABC_tran"/>
    <property type="match status" value="1"/>
</dbReference>
<reference evidence="6 7" key="1">
    <citation type="submission" date="2015-06" db="EMBL/GenBank/DDBJ databases">
        <title>Draft genome of the moderately acidophilic sulfate reducer Candidatus Desulfosporosinus acididurans strain M1.</title>
        <authorList>
            <person name="Poehlein A."/>
            <person name="Petzsch P."/>
            <person name="Johnson B.D."/>
            <person name="Schloemann M."/>
            <person name="Daniel R."/>
            <person name="Muehling M."/>
        </authorList>
    </citation>
    <scope>NUCLEOTIDE SEQUENCE [LARGE SCALE GENOMIC DNA]</scope>
    <source>
        <strain evidence="6 7">M1</strain>
    </source>
</reference>
<keyword evidence="4 6" id="KW-0067">ATP-binding</keyword>
<keyword evidence="3" id="KW-0547">Nucleotide-binding</keyword>
<evidence type="ECO:0000256" key="3">
    <source>
        <dbReference type="ARBA" id="ARBA00022741"/>
    </source>
</evidence>
<dbReference type="PROSITE" id="PS50893">
    <property type="entry name" value="ABC_TRANSPORTER_2"/>
    <property type="match status" value="1"/>
</dbReference>
<dbReference type="InterPro" id="IPR027417">
    <property type="entry name" value="P-loop_NTPase"/>
</dbReference>
<evidence type="ECO:0000259" key="5">
    <source>
        <dbReference type="PROSITE" id="PS50893"/>
    </source>
</evidence>
<dbReference type="EMBL" id="LDZY01000006">
    <property type="protein sequence ID" value="KLU65920.1"/>
    <property type="molecule type" value="Genomic_DNA"/>
</dbReference>
<dbReference type="GO" id="GO:0022857">
    <property type="term" value="F:transmembrane transporter activity"/>
    <property type="evidence" value="ECO:0007669"/>
    <property type="project" value="UniProtKB-ARBA"/>
</dbReference>
<evidence type="ECO:0000256" key="1">
    <source>
        <dbReference type="ARBA" id="ARBA00005417"/>
    </source>
</evidence>
<accession>A0A0J1FQZ7</accession>
<gene>
    <name evidence="6" type="primary">yxdL_1</name>
    <name evidence="6" type="ORF">DEAC_c19590</name>
</gene>
<dbReference type="SMART" id="SM00382">
    <property type="entry name" value="AAA"/>
    <property type="match status" value="1"/>
</dbReference>
<sequence>MISLEMRDVWKYYQTRNGQKNTILKGLNLQVKQGEMVAVMGPSGSGKTTFLNIISGVDCSDQGSVWIDGQYLAEMNKAETALFRRRSLGMVFQDFNLIESLSVKENILLPMILEKKPAEEQEEQAEKILKILGIEDIRDQSITEISGGERQRTAIGRALINNPALILADEPTGNLDSKHTREVMNYFLRINREFGTTLLMVTHDTFAASHCHRTVLLKDGEFVAEEQRTGGRKEFLDSLTEMLTLMGGEQDDLF</sequence>
<dbReference type="SUPFAM" id="SSF52540">
    <property type="entry name" value="P-loop containing nucleoside triphosphate hydrolases"/>
    <property type="match status" value="1"/>
</dbReference>
<dbReference type="InterPro" id="IPR017911">
    <property type="entry name" value="MacB-like_ATP-bd"/>
</dbReference>
<comment type="caution">
    <text evidence="6">The sequence shown here is derived from an EMBL/GenBank/DDBJ whole genome shotgun (WGS) entry which is preliminary data.</text>
</comment>
<evidence type="ECO:0000256" key="4">
    <source>
        <dbReference type="ARBA" id="ARBA00022840"/>
    </source>
</evidence>
<dbReference type="GO" id="GO:0005524">
    <property type="term" value="F:ATP binding"/>
    <property type="evidence" value="ECO:0007669"/>
    <property type="project" value="UniProtKB-KW"/>
</dbReference>
<name>A0A0J1FQZ7_9FIRM</name>
<dbReference type="GO" id="GO:0098796">
    <property type="term" value="C:membrane protein complex"/>
    <property type="evidence" value="ECO:0007669"/>
    <property type="project" value="UniProtKB-ARBA"/>
</dbReference>
<dbReference type="InterPro" id="IPR003593">
    <property type="entry name" value="AAA+_ATPase"/>
</dbReference>
<dbReference type="GO" id="GO:0016887">
    <property type="term" value="F:ATP hydrolysis activity"/>
    <property type="evidence" value="ECO:0007669"/>
    <property type="project" value="InterPro"/>
</dbReference>
<organism evidence="6 7">
    <name type="scientific">Desulfosporosinus acididurans</name>
    <dbReference type="NCBI Taxonomy" id="476652"/>
    <lineage>
        <taxon>Bacteria</taxon>
        <taxon>Bacillati</taxon>
        <taxon>Bacillota</taxon>
        <taxon>Clostridia</taxon>
        <taxon>Eubacteriales</taxon>
        <taxon>Desulfitobacteriaceae</taxon>
        <taxon>Desulfosporosinus</taxon>
    </lineage>
</organism>
<protein>
    <submittedName>
        <fullName evidence="6">ABC transporter ATP-binding protein YxdL</fullName>
    </submittedName>
</protein>
<keyword evidence="7" id="KW-1185">Reference proteome</keyword>
<keyword evidence="2" id="KW-0813">Transport</keyword>
<dbReference type="FunFam" id="3.40.50.300:FF:000032">
    <property type="entry name" value="Export ABC transporter ATP-binding protein"/>
    <property type="match status" value="1"/>
</dbReference>
<feature type="domain" description="ABC transporter" evidence="5">
    <location>
        <begin position="4"/>
        <end position="244"/>
    </location>
</feature>
<dbReference type="Gene3D" id="3.40.50.300">
    <property type="entry name" value="P-loop containing nucleotide triphosphate hydrolases"/>
    <property type="match status" value="1"/>
</dbReference>
<dbReference type="PATRIC" id="fig|476652.3.peg.2026"/>
<dbReference type="CDD" id="cd03255">
    <property type="entry name" value="ABC_MJ0796_LolCDE_FtsE"/>
    <property type="match status" value="1"/>
</dbReference>
<dbReference type="RefSeq" id="WP_047809839.1">
    <property type="nucleotide sequence ID" value="NZ_LDZY01000006.1"/>
</dbReference>
<evidence type="ECO:0000256" key="2">
    <source>
        <dbReference type="ARBA" id="ARBA00022448"/>
    </source>
</evidence>
<evidence type="ECO:0000313" key="6">
    <source>
        <dbReference type="EMBL" id="KLU65920.1"/>
    </source>
</evidence>
<evidence type="ECO:0000313" key="7">
    <source>
        <dbReference type="Proteomes" id="UP000036356"/>
    </source>
</evidence>
<dbReference type="AlphaFoldDB" id="A0A0J1FQZ7"/>
<dbReference type="PANTHER" id="PTHR42798">
    <property type="entry name" value="LIPOPROTEIN-RELEASING SYSTEM ATP-BINDING PROTEIN LOLD"/>
    <property type="match status" value="1"/>
</dbReference>
<dbReference type="STRING" id="476652.DEAC_c19590"/>
<dbReference type="Proteomes" id="UP000036356">
    <property type="component" value="Unassembled WGS sequence"/>
</dbReference>
<dbReference type="InterPro" id="IPR003439">
    <property type="entry name" value="ABC_transporter-like_ATP-bd"/>
</dbReference>
<dbReference type="PANTHER" id="PTHR42798:SF7">
    <property type="entry name" value="ALPHA-D-RIBOSE 1-METHYLPHOSPHONATE 5-TRIPHOSPHATE SYNTHASE SUBUNIT PHNL"/>
    <property type="match status" value="1"/>
</dbReference>